<keyword evidence="6 7" id="KW-0408">Iron</keyword>
<dbReference type="AlphaFoldDB" id="A0A126Q3L7"/>
<dbReference type="PANTHER" id="PTHR41536">
    <property type="entry name" value="PKHD-TYPE HYDROXYLASE YBIX"/>
    <property type="match status" value="1"/>
</dbReference>
<feature type="domain" description="Fe2OG dioxygenase" evidence="8">
    <location>
        <begin position="78"/>
        <end position="178"/>
    </location>
</feature>
<dbReference type="NCBIfam" id="NF003975">
    <property type="entry name" value="PRK05467.1-4"/>
    <property type="match status" value="1"/>
</dbReference>
<keyword evidence="5 7" id="KW-0560">Oxidoreductase</keyword>
<protein>
    <submittedName>
        <fullName evidence="9">PKHD-type hydroxylase</fullName>
    </submittedName>
</protein>
<dbReference type="Pfam" id="PF13640">
    <property type="entry name" value="2OG-FeII_Oxy_3"/>
    <property type="match status" value="1"/>
</dbReference>
<accession>A0A126Q3L7</accession>
<dbReference type="GO" id="GO:0016706">
    <property type="term" value="F:2-oxoglutarate-dependent dioxygenase activity"/>
    <property type="evidence" value="ECO:0007669"/>
    <property type="project" value="UniProtKB-UniRule"/>
</dbReference>
<dbReference type="InterPro" id="IPR006620">
    <property type="entry name" value="Pro_4_hyd_alph"/>
</dbReference>
<keyword evidence="3 7" id="KW-0847">Vitamin C</keyword>
<sequence length="226" mass="25388">MLVRIENFLTKQEVTDAVSLLEKADWVDGAVTAGHLALHAKKNLQLPEDSPTARQLGDFILSLMGQSQHILAAGLPNKIYPPMFNCYQSEGEFGDHIDNTIRRVAGTAVKVRTDISMTVFLSEPEEYEGGELVIQDTYGEQRVKFAAGDMVMYPSTSLHRVTPVTKGRRLASFFWMQSLVRSAEQRRILYDLDMSIQALSAETPNNAEIVRLSGVYHNLLRQWSET</sequence>
<evidence type="ECO:0000313" key="10">
    <source>
        <dbReference type="Proteomes" id="UP000063991"/>
    </source>
</evidence>
<evidence type="ECO:0000256" key="1">
    <source>
        <dbReference type="ARBA" id="ARBA00001961"/>
    </source>
</evidence>
<dbReference type="GO" id="GO:0031418">
    <property type="term" value="F:L-ascorbic acid binding"/>
    <property type="evidence" value="ECO:0007669"/>
    <property type="project" value="UniProtKB-KW"/>
</dbReference>
<dbReference type="PATRIC" id="fig|28108.53.peg.3695"/>
<evidence type="ECO:0000256" key="6">
    <source>
        <dbReference type="ARBA" id="ARBA00023004"/>
    </source>
</evidence>
<dbReference type="PANTHER" id="PTHR41536:SF1">
    <property type="entry name" value="PKHD-TYPE HYDROXYLASE YBIX"/>
    <property type="match status" value="1"/>
</dbReference>
<evidence type="ECO:0000256" key="3">
    <source>
        <dbReference type="ARBA" id="ARBA00022896"/>
    </source>
</evidence>
<gene>
    <name evidence="9" type="ORF">AVL55_18135</name>
</gene>
<evidence type="ECO:0000256" key="4">
    <source>
        <dbReference type="ARBA" id="ARBA00022964"/>
    </source>
</evidence>
<name>A0A126Q3L7_ALTMA</name>
<feature type="binding site" evidence="7">
    <location>
        <position position="169"/>
    </location>
    <ligand>
        <name>2-oxoglutarate</name>
        <dbReference type="ChEBI" id="CHEBI:16810"/>
    </ligand>
</feature>
<feature type="binding site" evidence="7">
    <location>
        <position position="96"/>
    </location>
    <ligand>
        <name>Fe cation</name>
        <dbReference type="ChEBI" id="CHEBI:24875"/>
    </ligand>
</feature>
<evidence type="ECO:0000256" key="5">
    <source>
        <dbReference type="ARBA" id="ARBA00023002"/>
    </source>
</evidence>
<proteinExistence type="inferred from homology"/>
<dbReference type="NCBIfam" id="NF003974">
    <property type="entry name" value="PRK05467.1-3"/>
    <property type="match status" value="1"/>
</dbReference>
<dbReference type="Gene3D" id="2.60.120.620">
    <property type="entry name" value="q2cbj1_9rhob like domain"/>
    <property type="match status" value="1"/>
</dbReference>
<evidence type="ECO:0000313" key="9">
    <source>
        <dbReference type="EMBL" id="AMJ99906.1"/>
    </source>
</evidence>
<dbReference type="Proteomes" id="UP000063991">
    <property type="component" value="Chromosome"/>
</dbReference>
<dbReference type="InterPro" id="IPR005123">
    <property type="entry name" value="Oxoglu/Fe-dep_dioxygenase_dom"/>
</dbReference>
<keyword evidence="2 7" id="KW-0479">Metal-binding</keyword>
<dbReference type="EMBL" id="CP014323">
    <property type="protein sequence ID" value="AMJ99906.1"/>
    <property type="molecule type" value="Genomic_DNA"/>
</dbReference>
<dbReference type="OrthoDB" id="9812472at2"/>
<feature type="binding site" evidence="7">
    <location>
        <position position="98"/>
    </location>
    <ligand>
        <name>Fe cation</name>
        <dbReference type="ChEBI" id="CHEBI:24875"/>
    </ligand>
</feature>
<evidence type="ECO:0000259" key="8">
    <source>
        <dbReference type="PROSITE" id="PS51471"/>
    </source>
</evidence>
<evidence type="ECO:0000256" key="2">
    <source>
        <dbReference type="ARBA" id="ARBA00022723"/>
    </source>
</evidence>
<dbReference type="PROSITE" id="PS51471">
    <property type="entry name" value="FE2OG_OXY"/>
    <property type="match status" value="1"/>
</dbReference>
<dbReference type="GeneID" id="56268740"/>
<dbReference type="Gene3D" id="4.10.860.20">
    <property type="entry name" value="Rabenosyn, Rab binding domain"/>
    <property type="match status" value="1"/>
</dbReference>
<dbReference type="GO" id="GO:0005506">
    <property type="term" value="F:iron ion binding"/>
    <property type="evidence" value="ECO:0007669"/>
    <property type="project" value="UniProtKB-UniRule"/>
</dbReference>
<organism evidence="9 10">
    <name type="scientific">Alteromonas macleodii</name>
    <name type="common">Pseudoalteromonas macleodii</name>
    <dbReference type="NCBI Taxonomy" id="28108"/>
    <lineage>
        <taxon>Bacteria</taxon>
        <taxon>Pseudomonadati</taxon>
        <taxon>Pseudomonadota</taxon>
        <taxon>Gammaproteobacteria</taxon>
        <taxon>Alteromonadales</taxon>
        <taxon>Alteromonadaceae</taxon>
        <taxon>Alteromonas/Salinimonas group</taxon>
        <taxon>Alteromonas</taxon>
    </lineage>
</organism>
<keyword evidence="4 7" id="KW-0223">Dioxygenase</keyword>
<dbReference type="RefSeq" id="WP_014951030.1">
    <property type="nucleotide sequence ID" value="NZ_CP012202.1"/>
</dbReference>
<dbReference type="GO" id="GO:0006974">
    <property type="term" value="P:DNA damage response"/>
    <property type="evidence" value="ECO:0007669"/>
    <property type="project" value="TreeGrafter"/>
</dbReference>
<reference evidence="9 10" key="1">
    <citation type="submission" date="2015-12" db="EMBL/GenBank/DDBJ databases">
        <authorList>
            <person name="Shamseldin A."/>
            <person name="Moawad H."/>
            <person name="Abd El-Rahim W.M."/>
            <person name="Sadowsky M.J."/>
        </authorList>
    </citation>
    <scope>NUCLEOTIDE SEQUENCE [LARGE SCALE GENOMIC DNA]</scope>
    <source>
        <strain evidence="9 10">D7</strain>
    </source>
</reference>
<dbReference type="InterPro" id="IPR023550">
    <property type="entry name" value="PKHD_hydroxylase"/>
</dbReference>
<feature type="binding site" evidence="7">
    <location>
        <position position="159"/>
    </location>
    <ligand>
        <name>Fe cation</name>
        <dbReference type="ChEBI" id="CHEBI:24875"/>
    </ligand>
</feature>
<dbReference type="GO" id="GO:0006879">
    <property type="term" value="P:intracellular iron ion homeostasis"/>
    <property type="evidence" value="ECO:0007669"/>
    <property type="project" value="TreeGrafter"/>
</dbReference>
<comment type="cofactor">
    <cofactor evidence="1 7">
        <name>L-ascorbate</name>
        <dbReference type="ChEBI" id="CHEBI:38290"/>
    </cofactor>
</comment>
<dbReference type="InterPro" id="IPR044862">
    <property type="entry name" value="Pro_4_hyd_alph_FE2OG_OXY"/>
</dbReference>
<dbReference type="HAMAP" id="MF_00657">
    <property type="entry name" value="Hydroxyl_YbiX"/>
    <property type="match status" value="1"/>
</dbReference>
<dbReference type="Pfam" id="PF18331">
    <property type="entry name" value="PKHD_C"/>
    <property type="match status" value="1"/>
</dbReference>
<dbReference type="SMART" id="SM00702">
    <property type="entry name" value="P4Hc"/>
    <property type="match status" value="1"/>
</dbReference>
<comment type="cofactor">
    <cofactor evidence="7">
        <name>Fe(2+)</name>
        <dbReference type="ChEBI" id="CHEBI:29033"/>
    </cofactor>
    <text evidence="7">Binds 1 Fe(2+) ion per subunit.</text>
</comment>
<dbReference type="InterPro" id="IPR041097">
    <property type="entry name" value="PKHD_C"/>
</dbReference>
<evidence type="ECO:0000256" key="7">
    <source>
        <dbReference type="HAMAP-Rule" id="MF_00657"/>
    </source>
</evidence>